<accession>A0ABR5CII9</accession>
<evidence type="ECO:0000313" key="3">
    <source>
        <dbReference type="Proteomes" id="UP000032503"/>
    </source>
</evidence>
<dbReference type="Proteomes" id="UP000032503">
    <property type="component" value="Unassembled WGS sequence"/>
</dbReference>
<evidence type="ECO:0000313" key="2">
    <source>
        <dbReference type="EMBL" id="KJC65480.1"/>
    </source>
</evidence>
<name>A0ABR5CII9_9MICO</name>
<feature type="transmembrane region" description="Helical" evidence="1">
    <location>
        <begin position="61"/>
        <end position="78"/>
    </location>
</feature>
<protein>
    <recommendedName>
        <fullName evidence="4">SPW repeat-containing protein</fullName>
    </recommendedName>
</protein>
<keyword evidence="1" id="KW-1133">Transmembrane helix</keyword>
<dbReference type="EMBL" id="JYFC01000001">
    <property type="protein sequence ID" value="KJC65480.1"/>
    <property type="molecule type" value="Genomic_DNA"/>
</dbReference>
<sequence>MSQRYPNPSFARLALAPGLLAAILLLAGVALIDSEWFTIFRYAISILAAIIGVFAFQAKQWWWMPALAVIVVLWNPIVPLELDLLVWQILHLAAAVVFVAAGLLIKVPQAPENASTRR</sequence>
<evidence type="ECO:0000256" key="1">
    <source>
        <dbReference type="SAM" id="Phobius"/>
    </source>
</evidence>
<feature type="transmembrane region" description="Helical" evidence="1">
    <location>
        <begin position="84"/>
        <end position="105"/>
    </location>
</feature>
<gene>
    <name evidence="2" type="ORF">TZ00_01045</name>
</gene>
<dbReference type="Pfam" id="PF20619">
    <property type="entry name" value="DUF6804"/>
    <property type="match status" value="1"/>
</dbReference>
<keyword evidence="3" id="KW-1185">Reference proteome</keyword>
<comment type="caution">
    <text evidence="2">The sequence shown here is derived from an EMBL/GenBank/DDBJ whole genome shotgun (WGS) entry which is preliminary data.</text>
</comment>
<reference evidence="2 3" key="1">
    <citation type="journal article" date="2001" name="Int. J. Syst. Evol. Microbiol.">
        <title>Agreia bicolorata gen. nov., sp. nov., to accommodate actinobacteria isolated from narrow reed grass infected by the nematode Heteroanguina graminophila.</title>
        <authorList>
            <person name="Evtushenko L.I."/>
            <person name="Dorofeeva L.V."/>
            <person name="Dobrovolskaya T.G."/>
            <person name="Streshinskaya G.M."/>
            <person name="Subbotin S.A."/>
            <person name="Tiedje J.M."/>
        </authorList>
    </citation>
    <scope>NUCLEOTIDE SEQUENCE [LARGE SCALE GENOMIC DNA]</scope>
    <source>
        <strain evidence="2 3">VKM Ac-1804</strain>
    </source>
</reference>
<organism evidence="2 3">
    <name type="scientific">Agreia bicolorata</name>
    <dbReference type="NCBI Taxonomy" id="110935"/>
    <lineage>
        <taxon>Bacteria</taxon>
        <taxon>Bacillati</taxon>
        <taxon>Actinomycetota</taxon>
        <taxon>Actinomycetes</taxon>
        <taxon>Micrococcales</taxon>
        <taxon>Microbacteriaceae</taxon>
        <taxon>Agreia</taxon>
    </lineage>
</organism>
<keyword evidence="1" id="KW-0812">Transmembrane</keyword>
<feature type="transmembrane region" description="Helical" evidence="1">
    <location>
        <begin position="38"/>
        <end position="56"/>
    </location>
</feature>
<keyword evidence="1" id="KW-0472">Membrane</keyword>
<evidence type="ECO:0008006" key="4">
    <source>
        <dbReference type="Google" id="ProtNLM"/>
    </source>
</evidence>
<feature type="transmembrane region" description="Helical" evidence="1">
    <location>
        <begin position="12"/>
        <end position="32"/>
    </location>
</feature>
<proteinExistence type="predicted"/>
<dbReference type="InterPro" id="IPR046548">
    <property type="entry name" value="DUF6804"/>
</dbReference>
<dbReference type="RefSeq" id="WP_044438616.1">
    <property type="nucleotide sequence ID" value="NZ_JYFC01000001.1"/>
</dbReference>